<dbReference type="InterPro" id="IPR003953">
    <property type="entry name" value="FAD-dep_OxRdtase_2_FAD-bd"/>
</dbReference>
<feature type="domain" description="FAD-dependent oxidoreductase 2 FAD-binding" evidence="5">
    <location>
        <begin position="125"/>
        <end position="423"/>
    </location>
</feature>
<dbReference type="Gene3D" id="3.90.700.10">
    <property type="entry name" value="Succinate dehydrogenase/fumarate reductase flavoprotein, catalytic domain"/>
    <property type="match status" value="1"/>
</dbReference>
<evidence type="ECO:0000256" key="4">
    <source>
        <dbReference type="ARBA" id="ARBA00023002"/>
    </source>
</evidence>
<reference evidence="6" key="1">
    <citation type="submission" date="2020-12" db="EMBL/GenBank/DDBJ databases">
        <title>Prauserella sp. ASG 168, a novel actinomycete isolated from cave rock.</title>
        <authorList>
            <person name="Suriyachadkun C."/>
        </authorList>
    </citation>
    <scope>NUCLEOTIDE SEQUENCE</scope>
    <source>
        <strain evidence="6">ASG 168</strain>
    </source>
</reference>
<dbReference type="InterPro" id="IPR027477">
    <property type="entry name" value="Succ_DH/fumarate_Rdtase_cat_sf"/>
</dbReference>
<protein>
    <submittedName>
        <fullName evidence="6">FAD-binding protein</fullName>
    </submittedName>
</protein>
<organism evidence="6 7">
    <name type="scientific">Prauserella cavernicola</name>
    <dbReference type="NCBI Taxonomy" id="2800127"/>
    <lineage>
        <taxon>Bacteria</taxon>
        <taxon>Bacillati</taxon>
        <taxon>Actinomycetota</taxon>
        <taxon>Actinomycetes</taxon>
        <taxon>Pseudonocardiales</taxon>
        <taxon>Pseudonocardiaceae</taxon>
        <taxon>Prauserella</taxon>
    </lineage>
</organism>
<dbReference type="RefSeq" id="WP_200322011.1">
    <property type="nucleotide sequence ID" value="NZ_JAENJH010000006.1"/>
</dbReference>
<dbReference type="EMBL" id="JAENJH010000006">
    <property type="protein sequence ID" value="MBK1787425.1"/>
    <property type="molecule type" value="Genomic_DNA"/>
</dbReference>
<proteinExistence type="predicted"/>
<evidence type="ECO:0000259" key="5">
    <source>
        <dbReference type="Pfam" id="PF00890"/>
    </source>
</evidence>
<sequence length="443" mass="46747">MSDRNVDLLVIGGGMAGLTAAARTARDGGSVLVVERADTVGGSGLFAGFVWTAASHEVLTEINPDGDPALARHLVDGFAGAVDWIRDLGVTCADAVTVLRYGRGHQFDTAHYASECARSIKERGELLLLSTVRRLLEADGAVLGAEIETSDGEVHTVRARHTLLATGGFQADPALRAELIHEHARDVELRSNPNSDGEGLRLARTLGADIGFQGAGFYGHLMPSGVPLTDSSLFVDLALYYSEHALLFNLAGERFVDETVGDHLSTMALLDQPEARGLLVADARVHREWITGSYVEGVAGLDKFALAQRRGARCAIAGSVAEFADIPEEWGYDGVRIRDVLAETNEAALAGRSTVPGRVHDPPPLTEPPYYVVETRPAVTFPLTGIRIDTRARVLRPDGSAVPGLLAAGSDAGGLYHRAYAGGLAPALVFGLSAAETAAGESL</sequence>
<keyword evidence="2" id="KW-0285">Flavoprotein</keyword>
<keyword evidence="4" id="KW-0560">Oxidoreductase</keyword>
<dbReference type="PANTHER" id="PTHR43400:SF7">
    <property type="entry name" value="FAD-DEPENDENT OXIDOREDUCTASE 2 FAD BINDING DOMAIN-CONTAINING PROTEIN"/>
    <property type="match status" value="1"/>
</dbReference>
<dbReference type="Pfam" id="PF00890">
    <property type="entry name" value="FAD_binding_2"/>
    <property type="match status" value="2"/>
</dbReference>
<comment type="cofactor">
    <cofactor evidence="1">
        <name>FAD</name>
        <dbReference type="ChEBI" id="CHEBI:57692"/>
    </cofactor>
</comment>
<name>A0A934QVR1_9PSEU</name>
<evidence type="ECO:0000256" key="2">
    <source>
        <dbReference type="ARBA" id="ARBA00022630"/>
    </source>
</evidence>
<dbReference type="GO" id="GO:0033765">
    <property type="term" value="F:steroid dehydrogenase activity, acting on the CH-CH group of donors"/>
    <property type="evidence" value="ECO:0007669"/>
    <property type="project" value="UniProtKB-ARBA"/>
</dbReference>
<keyword evidence="3" id="KW-0274">FAD</keyword>
<gene>
    <name evidence="6" type="ORF">JHE00_24135</name>
</gene>
<dbReference type="InterPro" id="IPR050315">
    <property type="entry name" value="FAD-oxidoreductase_2"/>
</dbReference>
<dbReference type="Proteomes" id="UP000635245">
    <property type="component" value="Unassembled WGS sequence"/>
</dbReference>
<dbReference type="PRINTS" id="PR00411">
    <property type="entry name" value="PNDRDTASEI"/>
</dbReference>
<evidence type="ECO:0000313" key="7">
    <source>
        <dbReference type="Proteomes" id="UP000635245"/>
    </source>
</evidence>
<dbReference type="AlphaFoldDB" id="A0A934QVR1"/>
<evidence type="ECO:0000313" key="6">
    <source>
        <dbReference type="EMBL" id="MBK1787425.1"/>
    </source>
</evidence>
<keyword evidence="7" id="KW-1185">Reference proteome</keyword>
<dbReference type="PANTHER" id="PTHR43400">
    <property type="entry name" value="FUMARATE REDUCTASE"/>
    <property type="match status" value="1"/>
</dbReference>
<feature type="domain" description="FAD-dependent oxidoreductase 2 FAD-binding" evidence="5">
    <location>
        <begin position="7"/>
        <end position="109"/>
    </location>
</feature>
<evidence type="ECO:0000256" key="1">
    <source>
        <dbReference type="ARBA" id="ARBA00001974"/>
    </source>
</evidence>
<evidence type="ECO:0000256" key="3">
    <source>
        <dbReference type="ARBA" id="ARBA00022827"/>
    </source>
</evidence>
<dbReference type="InterPro" id="IPR036188">
    <property type="entry name" value="FAD/NAD-bd_sf"/>
</dbReference>
<dbReference type="SUPFAM" id="SSF56425">
    <property type="entry name" value="Succinate dehydrogenase/fumarate reductase flavoprotein, catalytic domain"/>
    <property type="match status" value="1"/>
</dbReference>
<dbReference type="SUPFAM" id="SSF51905">
    <property type="entry name" value="FAD/NAD(P)-binding domain"/>
    <property type="match status" value="1"/>
</dbReference>
<accession>A0A934QVR1</accession>
<comment type="caution">
    <text evidence="6">The sequence shown here is derived from an EMBL/GenBank/DDBJ whole genome shotgun (WGS) entry which is preliminary data.</text>
</comment>
<dbReference type="Gene3D" id="3.50.50.60">
    <property type="entry name" value="FAD/NAD(P)-binding domain"/>
    <property type="match status" value="1"/>
</dbReference>